<dbReference type="GO" id="GO:0043138">
    <property type="term" value="F:3'-5' DNA helicase activity"/>
    <property type="evidence" value="ECO:0007669"/>
    <property type="project" value="UniProtKB-EC"/>
</dbReference>
<sequence>MELHGIRIVAVEDVSVFIFRAKIINPLSNKFITQFLPQIIPITEERQAVLGEIKNHFKSHSKEHYLRKRIIPIGDSEIPEVKECKLNICTLCFDHCSKRHINEHLKKVHHIYNKFLQHTLATLGYVIPNQNRTMSYLYRKTVFSAEPIDMLDLGSSVPKDNSEDKFLRYIHAEDYEGKGYAQYLAGENEMESGPVIAAIETYMMKRRDHMRASHSIFSKMSAMKILKPKYLYPTRVLYAKLAGRFFYTFAKYSGNATIEEVIHRPTPLLVEQAMHIMMQTYVLVARDPSEKFLQAVFISLMVADDTFAESTVRAKTFDAINYCLKLAASDYMAANNNVTDVLLAWYETVYSEFEHYRSVHHRFNMTIPAFKTRVDEMDIRKATIGAVKFSIDDLSKLVRCLVRDYHRQVEALLPRGVIMVDAFYEEFKRNAAELFNCKDRGYSVFFGTPAINDRAAKCLFRFRDALGELWDNAEYMKIILNKLMKLNLNILICIMITCGSPFRISELYTLTFANTVSMARTMYFSNGLIQLNIHYNKTTHNTLKYSNHTKVLPEEVSKIVIHYVSVVRYLEIAISERHGTDEISRKFSEPSYLEDTDNDESDKDNNEKSINAMENQSRKAMFRTLVFLSPLGLRKGGQAFAFLERVSEKYVGERYTSRLMRQALVHFTRLLLAESKFRDTGFLHRIDRLAGHSTTTADMQYGVTHTNSMLPSVPVNNIDIRIALEWHRILGLGEKDVKPLQQKENRVLLKEIMSQYYIGREEIYAIGQRLYKNFSIGTLEHSHMLYDACNSVSDILVVSPTGSGKSNAFKFPILAEKKLNLPFVSFIISPFIGLLEDMKEKFSDLQELAVEIFDSEKEYEYYTTCDVIIVQLEKVKEAEGLVRYLHLEKVFKYIRRLVLDEAHIIMEHRPFRAASIMKIVEIFRNDIPKLFLSATFPRLFESRICRMFEIKDWRVHRGETIRRNIGHIVVHDMFDVTRAVKQIYESEIKPNQTKGIVFVYKRSLGIELAQDLKWLLFHGNMLSEEKGKAYREFAKLEEGMIIATSAFSHGVDLRGISHVITVGQIINIMDFQQVVGRMWRGEPDKIGRSYILLLPGKKHESITPSVCVNGALSSHLDGKEEENCRSLGCVSCSVCDESKRIDVGAFTHDSLNSDEEMEVEVIEVEDSGAELSELQVNFRECQFNILKLYGLMPKKEQVADSLGVYTNVFFSTVINHGLIIDSAVCHGCLLSNFHAHRLEPSHKSLKSNQCSLTPLLHAFVIFVLCENDNGKAHLESMMMSPNLSSIVIRGFEDLILDLGGKYANMARSLMSGSAIERNHLKFSWEKVRKASAYLKNPSADEVQLVYGSNEAVSELSRVTLDALEIACRFRFKSINGDKVRGFCYGCWGRVFHEDPNDCHRGLMARILIHSYYEELLLKKYCIERCLRLEYPSVCHLVDLMAFREEDNLPLFYDYVDWLLGRMEDKGVLCL</sequence>
<dbReference type="GO" id="GO:0005634">
    <property type="term" value="C:nucleus"/>
    <property type="evidence" value="ECO:0007669"/>
    <property type="project" value="TreeGrafter"/>
</dbReference>
<comment type="catalytic activity">
    <reaction evidence="4">
        <text>Couples ATP hydrolysis with the unwinding of duplex DNA by translocating in the 3'-5' direction.</text>
        <dbReference type="EC" id="5.6.2.4"/>
    </reaction>
</comment>
<dbReference type="RefSeq" id="XP_015465243.1">
    <property type="nucleotide sequence ID" value="XM_015613931.1"/>
</dbReference>
<dbReference type="GO" id="GO:0003676">
    <property type="term" value="F:nucleic acid binding"/>
    <property type="evidence" value="ECO:0007669"/>
    <property type="project" value="InterPro"/>
</dbReference>
<dbReference type="GO" id="GO:0005524">
    <property type="term" value="F:ATP binding"/>
    <property type="evidence" value="ECO:0007669"/>
    <property type="project" value="UniProtKB-KW"/>
</dbReference>
<dbReference type="GO" id="GO:0000724">
    <property type="term" value="P:double-strand break repair via homologous recombination"/>
    <property type="evidence" value="ECO:0007669"/>
    <property type="project" value="TreeGrafter"/>
</dbReference>
<reference evidence="9 10" key="1">
    <citation type="submission" date="2015-11" db="EMBL/GenBank/DDBJ databases">
        <title>The genome of Debaryomyces fabryi.</title>
        <authorList>
            <person name="Tafer H."/>
            <person name="Lopandic K."/>
        </authorList>
    </citation>
    <scope>NUCLEOTIDE SEQUENCE [LARGE SCALE GENOMIC DNA]</scope>
    <source>
        <strain evidence="9 10">CBS 789</strain>
    </source>
</reference>
<evidence type="ECO:0000256" key="3">
    <source>
        <dbReference type="ARBA" id="ARBA00022840"/>
    </source>
</evidence>
<dbReference type="EC" id="5.6.2.4" evidence="5"/>
<dbReference type="SUPFAM" id="SSF52540">
    <property type="entry name" value="P-loop containing nucleoside triphosphate hydrolases"/>
    <property type="match status" value="1"/>
</dbReference>
<evidence type="ECO:0000256" key="2">
    <source>
        <dbReference type="ARBA" id="ARBA00022741"/>
    </source>
</evidence>
<protein>
    <recommendedName>
        <fullName evidence="5">DNA 3'-5' helicase</fullName>
        <ecNumber evidence="5">5.6.2.4</ecNumber>
    </recommendedName>
</protein>
<dbReference type="PROSITE" id="PS51192">
    <property type="entry name" value="HELICASE_ATP_BIND_1"/>
    <property type="match status" value="1"/>
</dbReference>
<dbReference type="SMART" id="SM00487">
    <property type="entry name" value="DEXDc"/>
    <property type="match status" value="1"/>
</dbReference>
<dbReference type="InterPro" id="IPR027417">
    <property type="entry name" value="P-loop_NTPase"/>
</dbReference>
<gene>
    <name evidence="9" type="ORF">AC631_05102</name>
</gene>
<dbReference type="Pfam" id="PF00270">
    <property type="entry name" value="DEAD"/>
    <property type="match status" value="1"/>
</dbReference>
<organism evidence="9 10">
    <name type="scientific">Debaryomyces fabryi</name>
    <dbReference type="NCBI Taxonomy" id="58627"/>
    <lineage>
        <taxon>Eukaryota</taxon>
        <taxon>Fungi</taxon>
        <taxon>Dikarya</taxon>
        <taxon>Ascomycota</taxon>
        <taxon>Saccharomycotina</taxon>
        <taxon>Pichiomycetes</taxon>
        <taxon>Debaryomycetaceae</taxon>
        <taxon>Debaryomyces</taxon>
    </lineage>
</organism>
<evidence type="ECO:0000256" key="6">
    <source>
        <dbReference type="SAM" id="MobiDB-lite"/>
    </source>
</evidence>
<keyword evidence="3" id="KW-0067">ATP-binding</keyword>
<dbReference type="Proteomes" id="UP000054251">
    <property type="component" value="Unassembled WGS sequence"/>
</dbReference>
<keyword evidence="2" id="KW-0547">Nucleotide-binding</keyword>
<evidence type="ECO:0000256" key="4">
    <source>
        <dbReference type="ARBA" id="ARBA00034617"/>
    </source>
</evidence>
<evidence type="ECO:0000256" key="1">
    <source>
        <dbReference type="ARBA" id="ARBA00005446"/>
    </source>
</evidence>
<dbReference type="GeneID" id="26842111"/>
<keyword evidence="10" id="KW-1185">Reference proteome</keyword>
<dbReference type="Gene3D" id="3.40.50.300">
    <property type="entry name" value="P-loop containing nucleotide triphosphate hydrolases"/>
    <property type="match status" value="2"/>
</dbReference>
<feature type="compositionally biased region" description="Acidic residues" evidence="6">
    <location>
        <begin position="592"/>
        <end position="602"/>
    </location>
</feature>
<name>A0A0V1PSK5_9ASCO</name>
<dbReference type="GO" id="GO:0005737">
    <property type="term" value="C:cytoplasm"/>
    <property type="evidence" value="ECO:0007669"/>
    <property type="project" value="TreeGrafter"/>
</dbReference>
<evidence type="ECO:0000313" key="9">
    <source>
        <dbReference type="EMBL" id="KRZ99140.1"/>
    </source>
</evidence>
<dbReference type="SMART" id="SM00490">
    <property type="entry name" value="HELICc"/>
    <property type="match status" value="1"/>
</dbReference>
<proteinExistence type="inferred from homology"/>
<dbReference type="GO" id="GO:0005694">
    <property type="term" value="C:chromosome"/>
    <property type="evidence" value="ECO:0007669"/>
    <property type="project" value="TreeGrafter"/>
</dbReference>
<dbReference type="Pfam" id="PF00271">
    <property type="entry name" value="Helicase_C"/>
    <property type="match status" value="1"/>
</dbReference>
<dbReference type="InterPro" id="IPR001650">
    <property type="entry name" value="Helicase_C-like"/>
</dbReference>
<evidence type="ECO:0000313" key="10">
    <source>
        <dbReference type="Proteomes" id="UP000054251"/>
    </source>
</evidence>
<dbReference type="EMBL" id="LMYN01000170">
    <property type="protein sequence ID" value="KRZ99140.1"/>
    <property type="molecule type" value="Genomic_DNA"/>
</dbReference>
<dbReference type="OrthoDB" id="3556330at2759"/>
<evidence type="ECO:0000256" key="5">
    <source>
        <dbReference type="ARBA" id="ARBA00034808"/>
    </source>
</evidence>
<dbReference type="PROSITE" id="PS51194">
    <property type="entry name" value="HELICASE_CTER"/>
    <property type="match status" value="1"/>
</dbReference>
<dbReference type="PANTHER" id="PTHR13710:SF149">
    <property type="entry name" value="ATP-DEPENDENT DNA HELICASE TLH2"/>
    <property type="match status" value="1"/>
</dbReference>
<feature type="region of interest" description="Disordered" evidence="6">
    <location>
        <begin position="588"/>
        <end position="607"/>
    </location>
</feature>
<feature type="domain" description="Helicase ATP-binding" evidence="7">
    <location>
        <begin position="786"/>
        <end position="937"/>
    </location>
</feature>
<dbReference type="InterPro" id="IPR014001">
    <property type="entry name" value="Helicase_ATP-bd"/>
</dbReference>
<dbReference type="PANTHER" id="PTHR13710">
    <property type="entry name" value="DNA HELICASE RECQ FAMILY MEMBER"/>
    <property type="match status" value="1"/>
</dbReference>
<comment type="caution">
    <text evidence="9">The sequence shown here is derived from an EMBL/GenBank/DDBJ whole genome shotgun (WGS) entry which is preliminary data.</text>
</comment>
<dbReference type="GO" id="GO:0009378">
    <property type="term" value="F:four-way junction helicase activity"/>
    <property type="evidence" value="ECO:0007669"/>
    <property type="project" value="TreeGrafter"/>
</dbReference>
<dbReference type="InterPro" id="IPR011545">
    <property type="entry name" value="DEAD/DEAH_box_helicase_dom"/>
</dbReference>
<evidence type="ECO:0000259" key="7">
    <source>
        <dbReference type="PROSITE" id="PS51192"/>
    </source>
</evidence>
<feature type="domain" description="Helicase C-terminal" evidence="8">
    <location>
        <begin position="979"/>
        <end position="1128"/>
    </location>
</feature>
<comment type="similarity">
    <text evidence="1">Belongs to the helicase family. RecQ subfamily.</text>
</comment>
<evidence type="ECO:0000259" key="8">
    <source>
        <dbReference type="PROSITE" id="PS51194"/>
    </source>
</evidence>
<accession>A0A0V1PSK5</accession>